<comment type="caution">
    <text evidence="1">The sequence shown here is derived from an EMBL/GenBank/DDBJ whole genome shotgun (WGS) entry which is preliminary data.</text>
</comment>
<protein>
    <submittedName>
        <fullName evidence="1">Sporulation protein YunB</fullName>
    </submittedName>
</protein>
<dbReference type="EMBL" id="PEDL01000008">
    <property type="protein sequence ID" value="PHV70676.1"/>
    <property type="molecule type" value="Genomic_DNA"/>
</dbReference>
<accession>A0AC61DD60</accession>
<gene>
    <name evidence="1" type="primary">yunB</name>
    <name evidence="1" type="ORF">CS063_09085</name>
</gene>
<evidence type="ECO:0000313" key="2">
    <source>
        <dbReference type="Proteomes" id="UP000224460"/>
    </source>
</evidence>
<proteinExistence type="predicted"/>
<sequence length="231" mass="25768">MPEIIYNPQKSIAHKKGRRKLLKNRIFYLFIIALAIGVYIQLDQQIFPSVLAMAKVQAHTVATRAINQGITQTLLSHQTSMEDLITCHYNKNGEITSWEVNSVLINNLCADLSENALNELHDIGLVKFKIPIGNASGSKLLASLGPEINVDVLPLGMVRVNYENELRSTGINQVNHTVWLDVEATIQVVVPLFSEEITVHRKVVLIDKMIAGVVPPTYVNVPKEEMLELLP</sequence>
<reference evidence="1" key="1">
    <citation type="submission" date="2017-10" db="EMBL/GenBank/DDBJ databases">
        <title>Genome sequence of cellulolytic Lachnospiraceae bacterium XHS1971 isolated from hotspring sediment.</title>
        <authorList>
            <person name="Vasudevan G."/>
            <person name="Joshi A.J."/>
            <person name="Hivarkar S."/>
            <person name="Lanjekar V.B."/>
            <person name="Dhakephalkar P.K."/>
            <person name="Dagar S."/>
        </authorList>
    </citation>
    <scope>NUCLEOTIDE SEQUENCE</scope>
    <source>
        <strain evidence="1">XHS1971</strain>
    </source>
</reference>
<organism evidence="1 2">
    <name type="scientific">Sporanaerobium hydrogeniformans</name>
    <dbReference type="NCBI Taxonomy" id="3072179"/>
    <lineage>
        <taxon>Bacteria</taxon>
        <taxon>Bacillati</taxon>
        <taxon>Bacillota</taxon>
        <taxon>Clostridia</taxon>
        <taxon>Lachnospirales</taxon>
        <taxon>Lachnospiraceae</taxon>
        <taxon>Sporanaerobium</taxon>
    </lineage>
</organism>
<dbReference type="Proteomes" id="UP000224460">
    <property type="component" value="Unassembled WGS sequence"/>
</dbReference>
<evidence type="ECO:0000313" key="1">
    <source>
        <dbReference type="EMBL" id="PHV70676.1"/>
    </source>
</evidence>
<name>A0AC61DD60_9FIRM</name>
<keyword evidence="2" id="KW-1185">Reference proteome</keyword>